<dbReference type="PANTHER" id="PTHR43808">
    <property type="entry name" value="ACETYLORNITHINE DEACETYLASE"/>
    <property type="match status" value="1"/>
</dbReference>
<dbReference type="EMBL" id="BMOD01000021">
    <property type="protein sequence ID" value="GGJ50279.1"/>
    <property type="molecule type" value="Genomic_DNA"/>
</dbReference>
<sequence length="354" mass="38422">MLADLVRIAQTPAPSHQEHQRAALIASMWKELGFKPEQDEVGNVFLKLGPLAGKALLLSAHLDTVFGFDVPHVVQEKNGRLVGPGVGDNSASLTVLTQFLKTLKVDQLRRPLWVLANVGEEGLGDLKGIKHFLQHHHQGIHRYIALDGYLGMVVTQTVGSKRYRVSFKTPGGHSWGDNTPSAVHALGAAIAQLYAMQIPREPRTTLNVGTVSGGTSVNTIAGHAEFLLDLRSLDVHNLTHLEARALDVIRNAAREVGAHVELDRVGNRPAGDLQNQDLVRLIKMAGSRQDLEFRQVASSTDANAAVTYGIPAVAMGVYLGGNAHRPDEWVQPSSLKVGLGLLQHVVDSWERLMP</sequence>
<evidence type="ECO:0000256" key="1">
    <source>
        <dbReference type="ARBA" id="ARBA00001947"/>
    </source>
</evidence>
<organism evidence="6 7">
    <name type="scientific">Deinococcus roseus</name>
    <dbReference type="NCBI Taxonomy" id="392414"/>
    <lineage>
        <taxon>Bacteria</taxon>
        <taxon>Thermotogati</taxon>
        <taxon>Deinococcota</taxon>
        <taxon>Deinococci</taxon>
        <taxon>Deinococcales</taxon>
        <taxon>Deinococcaceae</taxon>
        <taxon>Deinococcus</taxon>
    </lineage>
</organism>
<accession>A0ABQ2D9B6</accession>
<dbReference type="Gene3D" id="3.30.70.360">
    <property type="match status" value="1"/>
</dbReference>
<evidence type="ECO:0000313" key="7">
    <source>
        <dbReference type="Proteomes" id="UP000632222"/>
    </source>
</evidence>
<keyword evidence="3" id="KW-0378">Hydrolase</keyword>
<proteinExistence type="predicted"/>
<name>A0ABQ2D9B6_9DEIO</name>
<dbReference type="InterPro" id="IPR001261">
    <property type="entry name" value="ArgE/DapE_CS"/>
</dbReference>
<dbReference type="Proteomes" id="UP000632222">
    <property type="component" value="Unassembled WGS sequence"/>
</dbReference>
<gene>
    <name evidence="6" type="ORF">GCM10008938_40250</name>
</gene>
<comment type="cofactor">
    <cofactor evidence="1">
        <name>Zn(2+)</name>
        <dbReference type="ChEBI" id="CHEBI:29105"/>
    </cofactor>
</comment>
<evidence type="ECO:0000256" key="4">
    <source>
        <dbReference type="ARBA" id="ARBA00022833"/>
    </source>
</evidence>
<dbReference type="SUPFAM" id="SSF53187">
    <property type="entry name" value="Zn-dependent exopeptidases"/>
    <property type="match status" value="1"/>
</dbReference>
<dbReference type="Pfam" id="PF07687">
    <property type="entry name" value="M20_dimer"/>
    <property type="match status" value="1"/>
</dbReference>
<dbReference type="PANTHER" id="PTHR43808:SF17">
    <property type="entry name" value="PEPTIDASE M20"/>
    <property type="match status" value="1"/>
</dbReference>
<dbReference type="InterPro" id="IPR011650">
    <property type="entry name" value="Peptidase_M20_dimer"/>
</dbReference>
<dbReference type="InterPro" id="IPR050072">
    <property type="entry name" value="Peptidase_M20A"/>
</dbReference>
<reference evidence="7" key="1">
    <citation type="journal article" date="2019" name="Int. J. Syst. Evol. Microbiol.">
        <title>The Global Catalogue of Microorganisms (GCM) 10K type strain sequencing project: providing services to taxonomists for standard genome sequencing and annotation.</title>
        <authorList>
            <consortium name="The Broad Institute Genomics Platform"/>
            <consortium name="The Broad Institute Genome Sequencing Center for Infectious Disease"/>
            <person name="Wu L."/>
            <person name="Ma J."/>
        </authorList>
    </citation>
    <scope>NUCLEOTIDE SEQUENCE [LARGE SCALE GENOMIC DNA]</scope>
    <source>
        <strain evidence="7">JCM 14370</strain>
    </source>
</reference>
<dbReference type="InterPro" id="IPR002933">
    <property type="entry name" value="Peptidase_M20"/>
</dbReference>
<evidence type="ECO:0000256" key="3">
    <source>
        <dbReference type="ARBA" id="ARBA00022801"/>
    </source>
</evidence>
<dbReference type="PROSITE" id="PS00758">
    <property type="entry name" value="ARGE_DAPE_CPG2_1"/>
    <property type="match status" value="1"/>
</dbReference>
<dbReference type="InterPro" id="IPR036264">
    <property type="entry name" value="Bact_exopeptidase_dim_dom"/>
</dbReference>
<dbReference type="RefSeq" id="WP_229684884.1">
    <property type="nucleotide sequence ID" value="NZ_BMOD01000021.1"/>
</dbReference>
<keyword evidence="4" id="KW-0862">Zinc</keyword>
<comment type="caution">
    <text evidence="6">The sequence shown here is derived from an EMBL/GenBank/DDBJ whole genome shotgun (WGS) entry which is preliminary data.</text>
</comment>
<dbReference type="Gene3D" id="3.40.630.10">
    <property type="entry name" value="Zn peptidases"/>
    <property type="match status" value="1"/>
</dbReference>
<dbReference type="SUPFAM" id="SSF55031">
    <property type="entry name" value="Bacterial exopeptidase dimerisation domain"/>
    <property type="match status" value="1"/>
</dbReference>
<evidence type="ECO:0000256" key="2">
    <source>
        <dbReference type="ARBA" id="ARBA00022723"/>
    </source>
</evidence>
<keyword evidence="2" id="KW-0479">Metal-binding</keyword>
<evidence type="ECO:0000259" key="5">
    <source>
        <dbReference type="Pfam" id="PF07687"/>
    </source>
</evidence>
<keyword evidence="7" id="KW-1185">Reference proteome</keyword>
<dbReference type="Pfam" id="PF01546">
    <property type="entry name" value="Peptidase_M20"/>
    <property type="match status" value="1"/>
</dbReference>
<feature type="domain" description="Peptidase M20 dimerisation" evidence="5">
    <location>
        <begin position="158"/>
        <end position="255"/>
    </location>
</feature>
<evidence type="ECO:0000313" key="6">
    <source>
        <dbReference type="EMBL" id="GGJ50279.1"/>
    </source>
</evidence>
<protein>
    <submittedName>
        <fullName evidence="6">Acetylornithine deacetylase</fullName>
    </submittedName>
</protein>